<evidence type="ECO:0000313" key="4">
    <source>
        <dbReference type="Proteomes" id="UP001524587"/>
    </source>
</evidence>
<name>A0ABT1W4M6_9PROT</name>
<evidence type="ECO:0000313" key="3">
    <source>
        <dbReference type="EMBL" id="MCQ8277829.1"/>
    </source>
</evidence>
<dbReference type="InterPro" id="IPR019999">
    <property type="entry name" value="Anth_synth_I-like"/>
</dbReference>
<dbReference type="RefSeq" id="WP_422863290.1">
    <property type="nucleotide sequence ID" value="NZ_JAMSKV010000003.1"/>
</dbReference>
<feature type="domain" description="Chorismate-utilising enzyme C-terminal" evidence="1">
    <location>
        <begin position="197"/>
        <end position="453"/>
    </location>
</feature>
<dbReference type="Pfam" id="PF04715">
    <property type="entry name" value="Anth_synt_I_N"/>
    <property type="match status" value="1"/>
</dbReference>
<dbReference type="InterPro" id="IPR015890">
    <property type="entry name" value="Chorismate_C"/>
</dbReference>
<protein>
    <submittedName>
        <fullName evidence="3">Anthranilate synthase component I family protein</fullName>
    </submittedName>
</protein>
<dbReference type="PANTHER" id="PTHR11236:SF50">
    <property type="entry name" value="AMINODEOXYCHORISMATE SYNTHASE COMPONENT 1"/>
    <property type="match status" value="1"/>
</dbReference>
<keyword evidence="4" id="KW-1185">Reference proteome</keyword>
<accession>A0ABT1W4M6</accession>
<organism evidence="3 4">
    <name type="scientific">Endosaccharibacter trunci</name>
    <dbReference type="NCBI Taxonomy" id="2812733"/>
    <lineage>
        <taxon>Bacteria</taxon>
        <taxon>Pseudomonadati</taxon>
        <taxon>Pseudomonadota</taxon>
        <taxon>Alphaproteobacteria</taxon>
        <taxon>Acetobacterales</taxon>
        <taxon>Acetobacteraceae</taxon>
        <taxon>Endosaccharibacter</taxon>
    </lineage>
</organism>
<dbReference type="PRINTS" id="PR00095">
    <property type="entry name" value="ANTSNTHASEI"/>
</dbReference>
<dbReference type="PANTHER" id="PTHR11236">
    <property type="entry name" value="AMINOBENZOATE/ANTHRANILATE SYNTHASE"/>
    <property type="match status" value="1"/>
</dbReference>
<dbReference type="Proteomes" id="UP001524587">
    <property type="component" value="Unassembled WGS sequence"/>
</dbReference>
<dbReference type="Pfam" id="PF00425">
    <property type="entry name" value="Chorismate_bind"/>
    <property type="match status" value="1"/>
</dbReference>
<dbReference type="SUPFAM" id="SSF56322">
    <property type="entry name" value="ADC synthase"/>
    <property type="match status" value="1"/>
</dbReference>
<evidence type="ECO:0000259" key="2">
    <source>
        <dbReference type="Pfam" id="PF04715"/>
    </source>
</evidence>
<gene>
    <name evidence="3" type="ORF">NFI95_05145</name>
</gene>
<evidence type="ECO:0000259" key="1">
    <source>
        <dbReference type="Pfam" id="PF00425"/>
    </source>
</evidence>
<dbReference type="EMBL" id="JAMSKV010000003">
    <property type="protein sequence ID" value="MCQ8277829.1"/>
    <property type="molecule type" value="Genomic_DNA"/>
</dbReference>
<sequence length="462" mass="50120">MRFSGLDQSGRIVRERAWRPPAEIFAGLSRQRFPVWLDSNGPIGPRSRFSFLCIDPSEVVEQRGGWLRRNGVGLQGRGFDALAAMVADWRRPMLPGPAPFMGGAVGLLGYDLGRELETLPTRHRADPDLPSLWFGLYDLVLAFDRLERRSWLISTGLHPLRSAAERADWFEDVIDATGSPDLAPVPPLVFRPDQAPDAYRQMVRRGLELIEAGDIFQANLTMRHVAERPPGLDPAAVYLALREGSPAAFGAFIGWEGGRAVASASPERFVLLDREGVVETRPVKGTIRRQPDPSSDAVAIRTLAASVKDRAENLMIVDLMRNDLARVCETGSVSVPALFEIDSIATLHHLVSTVSARLRPGEDAVSLLRASFPGGSITGAPKIRAMEIIDALEASARGPYCGSVAWIGHDGAMDSSILIRSLFLTTSLVFAHAGGGIVADSDPDAEHAEMLAKLASVLGPFR</sequence>
<proteinExistence type="predicted"/>
<dbReference type="InterPro" id="IPR006805">
    <property type="entry name" value="Anth_synth_I_N"/>
</dbReference>
<dbReference type="Gene3D" id="3.60.120.10">
    <property type="entry name" value="Anthranilate synthase"/>
    <property type="match status" value="1"/>
</dbReference>
<dbReference type="InterPro" id="IPR005801">
    <property type="entry name" value="ADC_synthase"/>
</dbReference>
<reference evidence="3 4" key="1">
    <citation type="submission" date="2022-06" db="EMBL/GenBank/DDBJ databases">
        <title>Endosaccharibacter gen. nov., sp. nov., endophytic bacteria isolated from sugarcane.</title>
        <authorList>
            <person name="Pitiwittayakul N."/>
            <person name="Yukphan P."/>
            <person name="Charoenyingcharoen P."/>
            <person name="Tanasupawat S."/>
        </authorList>
    </citation>
    <scope>NUCLEOTIDE SEQUENCE [LARGE SCALE GENOMIC DNA]</scope>
    <source>
        <strain evidence="3 4">KSS8</strain>
    </source>
</reference>
<feature type="domain" description="Anthranilate synthase component I N-terminal" evidence="2">
    <location>
        <begin position="20"/>
        <end position="151"/>
    </location>
</feature>
<comment type="caution">
    <text evidence="3">The sequence shown here is derived from an EMBL/GenBank/DDBJ whole genome shotgun (WGS) entry which is preliminary data.</text>
</comment>